<reference evidence="2 3" key="1">
    <citation type="submission" date="2020-08" db="EMBL/GenBank/DDBJ databases">
        <title>Genomic Encyclopedia of Type Strains, Phase IV (KMG-IV): sequencing the most valuable type-strain genomes for metagenomic binning, comparative biology and taxonomic classification.</title>
        <authorList>
            <person name="Goeker M."/>
        </authorList>
    </citation>
    <scope>NUCLEOTIDE SEQUENCE [LARGE SCALE GENOMIC DNA]</scope>
    <source>
        <strain evidence="2 3">DSM 104969</strain>
    </source>
</reference>
<feature type="domain" description="Nitroreductase" evidence="1">
    <location>
        <begin position="69"/>
        <end position="154"/>
    </location>
</feature>
<accession>A0A840CIB3</accession>
<organism evidence="2 3">
    <name type="scientific">Dysgonomonas hofstadii</name>
    <dbReference type="NCBI Taxonomy" id="637886"/>
    <lineage>
        <taxon>Bacteria</taxon>
        <taxon>Pseudomonadati</taxon>
        <taxon>Bacteroidota</taxon>
        <taxon>Bacteroidia</taxon>
        <taxon>Bacteroidales</taxon>
        <taxon>Dysgonomonadaceae</taxon>
        <taxon>Dysgonomonas</taxon>
    </lineage>
</organism>
<dbReference type="EMBL" id="JACIEP010000005">
    <property type="protein sequence ID" value="MBB4035767.1"/>
    <property type="molecule type" value="Genomic_DNA"/>
</dbReference>
<dbReference type="InterPro" id="IPR000415">
    <property type="entry name" value="Nitroreductase-like"/>
</dbReference>
<evidence type="ECO:0000259" key="1">
    <source>
        <dbReference type="Pfam" id="PF00881"/>
    </source>
</evidence>
<comment type="caution">
    <text evidence="2">The sequence shown here is derived from an EMBL/GenBank/DDBJ whole genome shotgun (WGS) entry which is preliminary data.</text>
</comment>
<dbReference type="CDD" id="cd02150">
    <property type="entry name" value="nitroreductase"/>
    <property type="match status" value="1"/>
</dbReference>
<dbReference type="Pfam" id="PF00881">
    <property type="entry name" value="Nitroreductase"/>
    <property type="match status" value="2"/>
</dbReference>
<dbReference type="Gene3D" id="3.40.109.10">
    <property type="entry name" value="NADH Oxidase"/>
    <property type="match status" value="1"/>
</dbReference>
<sequence length="176" mass="19773">MDSKTAIDIIHKRTSIRSFHDRKVSKEQLETIVRAGMAAPTAMNKQPWMFIVIEDKEVLQALGKDIPTSKMVQQAPAAIIVCGDMKKAGEGWLQQYWIQDCSVASQNILLAITDLGLGGVWTSVYPAENRMKIVSEILHLPEHLIPLNIIPVGYPAENKSPMDKWKPENVHWGVFE</sequence>
<dbReference type="PANTHER" id="PTHR23026:SF123">
    <property type="entry name" value="NAD(P)H NITROREDUCTASE RV3131-RELATED"/>
    <property type="match status" value="1"/>
</dbReference>
<feature type="domain" description="Nitroreductase" evidence="1">
    <location>
        <begin position="10"/>
        <end position="64"/>
    </location>
</feature>
<keyword evidence="3" id="KW-1185">Reference proteome</keyword>
<dbReference type="GO" id="GO:0016491">
    <property type="term" value="F:oxidoreductase activity"/>
    <property type="evidence" value="ECO:0007669"/>
    <property type="project" value="InterPro"/>
</dbReference>
<proteinExistence type="predicted"/>
<name>A0A840CIB3_9BACT</name>
<dbReference type="InterPro" id="IPR050627">
    <property type="entry name" value="Nitroreductase/BluB"/>
</dbReference>
<dbReference type="AlphaFoldDB" id="A0A840CIB3"/>
<dbReference type="SUPFAM" id="SSF55469">
    <property type="entry name" value="FMN-dependent nitroreductase-like"/>
    <property type="match status" value="1"/>
</dbReference>
<evidence type="ECO:0000313" key="2">
    <source>
        <dbReference type="EMBL" id="MBB4035767.1"/>
    </source>
</evidence>
<dbReference type="PANTHER" id="PTHR23026">
    <property type="entry name" value="NADPH NITROREDUCTASE"/>
    <property type="match status" value="1"/>
</dbReference>
<evidence type="ECO:0000313" key="3">
    <source>
        <dbReference type="Proteomes" id="UP000555103"/>
    </source>
</evidence>
<protein>
    <submittedName>
        <fullName evidence="2">Nitroreductase</fullName>
    </submittedName>
</protein>
<dbReference type="Proteomes" id="UP000555103">
    <property type="component" value="Unassembled WGS sequence"/>
</dbReference>
<dbReference type="RefSeq" id="WP_246348029.1">
    <property type="nucleotide sequence ID" value="NZ_JACIEP010000005.1"/>
</dbReference>
<dbReference type="InterPro" id="IPR029479">
    <property type="entry name" value="Nitroreductase"/>
</dbReference>
<gene>
    <name evidence="2" type="ORF">GGR21_001662</name>
</gene>